<gene>
    <name evidence="1" type="ORF">GBF38_019580</name>
</gene>
<dbReference type="EMBL" id="CM024807">
    <property type="protein sequence ID" value="KAG8008429.1"/>
    <property type="molecule type" value="Genomic_DNA"/>
</dbReference>
<reference evidence="1" key="1">
    <citation type="submission" date="2020-04" db="EMBL/GenBank/DDBJ databases">
        <title>A chromosome-scale assembly and high-density genetic map of the yellow drum (Nibea albiflora) genome.</title>
        <authorList>
            <person name="Xu D."/>
            <person name="Zhang W."/>
            <person name="Chen R."/>
            <person name="Tan P."/>
            <person name="Wang L."/>
            <person name="Song H."/>
            <person name="Tian L."/>
            <person name="Zhu Q."/>
            <person name="Wang B."/>
        </authorList>
    </citation>
    <scope>NUCLEOTIDE SEQUENCE</scope>
    <source>
        <strain evidence="1">ZJHYS-2018</strain>
    </source>
</reference>
<keyword evidence="2" id="KW-1185">Reference proteome</keyword>
<comment type="caution">
    <text evidence="1">The sequence shown here is derived from an EMBL/GenBank/DDBJ whole genome shotgun (WGS) entry which is preliminary data.</text>
</comment>
<protein>
    <submittedName>
        <fullName evidence="1">Uncharacterized protein</fullName>
    </submittedName>
</protein>
<feature type="non-terminal residue" evidence="1">
    <location>
        <position position="1"/>
    </location>
</feature>
<proteinExistence type="predicted"/>
<organism evidence="1 2">
    <name type="scientific">Nibea albiflora</name>
    <name type="common">Yellow drum</name>
    <name type="synonym">Corvina albiflora</name>
    <dbReference type="NCBI Taxonomy" id="240163"/>
    <lineage>
        <taxon>Eukaryota</taxon>
        <taxon>Metazoa</taxon>
        <taxon>Chordata</taxon>
        <taxon>Craniata</taxon>
        <taxon>Vertebrata</taxon>
        <taxon>Euteleostomi</taxon>
        <taxon>Actinopterygii</taxon>
        <taxon>Neopterygii</taxon>
        <taxon>Teleostei</taxon>
        <taxon>Neoteleostei</taxon>
        <taxon>Acanthomorphata</taxon>
        <taxon>Eupercaria</taxon>
        <taxon>Sciaenidae</taxon>
        <taxon>Nibea</taxon>
    </lineage>
</organism>
<name>A0ACB7F1P1_NIBAL</name>
<evidence type="ECO:0000313" key="2">
    <source>
        <dbReference type="Proteomes" id="UP000805704"/>
    </source>
</evidence>
<dbReference type="Proteomes" id="UP000805704">
    <property type="component" value="Chromosome 19"/>
</dbReference>
<sequence length="177" mass="19043">HSSYVCRNTLQYESLKPGRRQTTGSTLGVIHDKPISDIRQNVVLETHPVVGTTTEASLSTLPVSGWWRNRAAELPNNKPPPHHNLLARLASIFAKRFFQSITPQVVCGDRCSQGAVGVSNFWGIGGGTQQCLLGIPWTSSVVSSVFSGCGSLTEGTLRVFLVTSDSGNAGLLLFTFD</sequence>
<accession>A0ACB7F1P1</accession>
<evidence type="ECO:0000313" key="1">
    <source>
        <dbReference type="EMBL" id="KAG8008429.1"/>
    </source>
</evidence>